<dbReference type="SUPFAM" id="SSF48403">
    <property type="entry name" value="Ankyrin repeat"/>
    <property type="match status" value="2"/>
</dbReference>
<dbReference type="InterPro" id="IPR002110">
    <property type="entry name" value="Ankyrin_rpt"/>
</dbReference>
<dbReference type="InterPro" id="IPR010730">
    <property type="entry name" value="HET"/>
</dbReference>
<dbReference type="AlphaFoldDB" id="A0A428Q648"/>
<dbReference type="Gene3D" id="1.25.40.20">
    <property type="entry name" value="Ankyrin repeat-containing domain"/>
    <property type="match status" value="6"/>
</dbReference>
<dbReference type="OrthoDB" id="20872at2759"/>
<dbReference type="PRINTS" id="PR01415">
    <property type="entry name" value="ANKYRIN"/>
</dbReference>
<keyword evidence="6" id="KW-1185">Reference proteome</keyword>
<proteinExistence type="predicted"/>
<gene>
    <name evidence="5" type="ORF">CEP54_006582</name>
</gene>
<comment type="caution">
    <text evidence="5">The sequence shown here is derived from an EMBL/GenBank/DDBJ whole genome shotgun (WGS) entry which is preliminary data.</text>
</comment>
<feature type="repeat" description="ANK" evidence="1">
    <location>
        <begin position="919"/>
        <end position="951"/>
    </location>
</feature>
<feature type="repeat" description="ANK" evidence="1">
    <location>
        <begin position="1002"/>
        <end position="1035"/>
    </location>
</feature>
<evidence type="ECO:0000313" key="5">
    <source>
        <dbReference type="EMBL" id="RSL60730.1"/>
    </source>
</evidence>
<dbReference type="InterPro" id="IPR058525">
    <property type="entry name" value="DUF8212"/>
</dbReference>
<feature type="repeat" description="ANK" evidence="1">
    <location>
        <begin position="564"/>
        <end position="588"/>
    </location>
</feature>
<dbReference type="Pfam" id="PF26640">
    <property type="entry name" value="DUF8212"/>
    <property type="match status" value="1"/>
</dbReference>
<feature type="compositionally biased region" description="Polar residues" evidence="2">
    <location>
        <begin position="362"/>
        <end position="382"/>
    </location>
</feature>
<feature type="domain" description="DUF8212" evidence="4">
    <location>
        <begin position="214"/>
        <end position="241"/>
    </location>
</feature>
<evidence type="ECO:0000259" key="3">
    <source>
        <dbReference type="Pfam" id="PF06985"/>
    </source>
</evidence>
<dbReference type="SMART" id="SM00248">
    <property type="entry name" value="ANK"/>
    <property type="match status" value="15"/>
</dbReference>
<reference evidence="5 6" key="1">
    <citation type="submission" date="2017-06" db="EMBL/GenBank/DDBJ databases">
        <title>Comparative genomic analysis of Ambrosia Fusariam Clade fungi.</title>
        <authorList>
            <person name="Stajich J.E."/>
            <person name="Carrillo J."/>
            <person name="Kijimoto T."/>
            <person name="Eskalen A."/>
            <person name="O'Donnell K."/>
            <person name="Kasson M."/>
        </authorList>
    </citation>
    <scope>NUCLEOTIDE SEQUENCE [LARGE SCALE GENOMIC DNA]</scope>
    <source>
        <strain evidence="5 6">NRRL62584</strain>
    </source>
</reference>
<feature type="repeat" description="ANK" evidence="1">
    <location>
        <begin position="598"/>
        <end position="630"/>
    </location>
</feature>
<accession>A0A428Q648</accession>
<feature type="domain" description="Heterokaryon incompatibility" evidence="3">
    <location>
        <begin position="21"/>
        <end position="105"/>
    </location>
</feature>
<organism evidence="5 6">
    <name type="scientific">Fusarium duplospermum</name>
    <dbReference type="NCBI Taxonomy" id="1325734"/>
    <lineage>
        <taxon>Eukaryota</taxon>
        <taxon>Fungi</taxon>
        <taxon>Dikarya</taxon>
        <taxon>Ascomycota</taxon>
        <taxon>Pezizomycotina</taxon>
        <taxon>Sordariomycetes</taxon>
        <taxon>Hypocreomycetidae</taxon>
        <taxon>Hypocreales</taxon>
        <taxon>Nectriaceae</taxon>
        <taxon>Fusarium</taxon>
        <taxon>Fusarium solani species complex</taxon>
    </lineage>
</organism>
<name>A0A428Q648_9HYPO</name>
<dbReference type="Pfam" id="PF06985">
    <property type="entry name" value="HET"/>
    <property type="match status" value="1"/>
</dbReference>
<feature type="repeat" description="ANK" evidence="1">
    <location>
        <begin position="664"/>
        <end position="696"/>
    </location>
</feature>
<evidence type="ECO:0000313" key="6">
    <source>
        <dbReference type="Proteomes" id="UP000288168"/>
    </source>
</evidence>
<keyword evidence="1" id="KW-0040">ANK repeat</keyword>
<dbReference type="Proteomes" id="UP000288168">
    <property type="component" value="Unassembled WGS sequence"/>
</dbReference>
<dbReference type="STRING" id="1325734.A0A428Q648"/>
<dbReference type="Pfam" id="PF12796">
    <property type="entry name" value="Ank_2"/>
    <property type="match status" value="3"/>
</dbReference>
<dbReference type="Pfam" id="PF13857">
    <property type="entry name" value="Ank_5"/>
    <property type="match status" value="1"/>
</dbReference>
<dbReference type="PANTHER" id="PTHR10622:SF10">
    <property type="entry name" value="HET DOMAIN-CONTAINING PROTEIN"/>
    <property type="match status" value="1"/>
</dbReference>
<dbReference type="Pfam" id="PF00023">
    <property type="entry name" value="Ank"/>
    <property type="match status" value="1"/>
</dbReference>
<dbReference type="InterPro" id="IPR036770">
    <property type="entry name" value="Ankyrin_rpt-contain_sf"/>
</dbReference>
<dbReference type="PROSITE" id="PS50088">
    <property type="entry name" value="ANK_REPEAT"/>
    <property type="match status" value="6"/>
</dbReference>
<dbReference type="PROSITE" id="PS50297">
    <property type="entry name" value="ANK_REP_REGION"/>
    <property type="match status" value="4"/>
</dbReference>
<evidence type="ECO:0000256" key="2">
    <source>
        <dbReference type="SAM" id="MobiDB-lite"/>
    </source>
</evidence>
<protein>
    <submittedName>
        <fullName evidence="5">Uncharacterized protein</fullName>
    </submittedName>
</protein>
<dbReference type="PANTHER" id="PTHR10622">
    <property type="entry name" value="HET DOMAIN-CONTAINING PROTEIN"/>
    <property type="match status" value="1"/>
</dbReference>
<dbReference type="EMBL" id="NKCI01000056">
    <property type="protein sequence ID" value="RSL60730.1"/>
    <property type="molecule type" value="Genomic_DNA"/>
</dbReference>
<evidence type="ECO:0000259" key="4">
    <source>
        <dbReference type="Pfam" id="PF26640"/>
    </source>
</evidence>
<feature type="repeat" description="ANK" evidence="1">
    <location>
        <begin position="631"/>
        <end position="663"/>
    </location>
</feature>
<evidence type="ECO:0000256" key="1">
    <source>
        <dbReference type="PROSITE-ProRule" id="PRU00023"/>
    </source>
</evidence>
<sequence>MRLLNTERVELELFIDEILLYAILSHTWEQEEVMFQDMEQGQAKDKKGYAKINNCCSIARDNGYKYIWIDTCCIDKASSAELTEAINSMYRYYQEAEVCYSFLSDISWPSDFTQSRWFTRGWTLQELIAPTSMVFFNKDWQHLGTKASLGRQISEHTGVPQAILSGAENLESASIAQRMSWAADRKTTRLEDRAYSLMGIFDINMPLLYGEGHKAFIRLQEEILRVSDDHSIFAWRHTDTRSGGGFLAETPDAFKASKNIISWNPFTPYNSPFTVTNKGVHLDAPFIAQTQGGLGLVVLHCAESGSRDQLVGVYLRDPFLTMEHFERCRPEEFTLVNLRQFSPSQYPTRNLCIGLRGKAPSQMQGSAVSKGQEPQTRQSTEGADNAENDEQEKDHQRRLLFAASVGNEAAVKELLNLSNIDADSTNEENRTPVSLAAEAGHERIVDLLLTRREVDINSKDIYGFTPLSYAASEGHEKVVWILLARSDIVPSSQDARKRTFVSLAARRGHKSLVGQLLARKDTQRHLIDGTGRSVLSHAAETGQEEVARLILGSGKVHPDLRDQAGRSALWYASKNGRAGLVKLLLETGWVDPTSKDNDGSTAVWQAASNGHCPAVKWLLAHHADFEIKGELGRTPLCQASANGHTDVVKELLNSNADAEAKDKDRATAIWHAATRGYEVIVEMLLESGADPDGRGIDDQTGLWHAASKGYHVIVQLLLENHATSLNKHGKLLGLDQAAESGHDAVIKVFLKKCHRDHRWDDHLGTAISSALSNNQEVDVETMIKSLENVGAVHRTTRAYWLLNSVLLGKNAIVRLLLDNGVDVNVIFDGTRTLWQAAQHGCLAITNLMVGTLWGDRMIKAWHNEMKRGRSGLELKNKATNMMAEDYSPNVLWCAVVGGDETLVEALLQYGADTEVKITEGKTVLFYAVSLGLASLVRLLIEHGANVEALDDNDQSPWISAASEFAAQRNRIPELLLDHGADIEEKDEDGQTLLMQGSLQSESGATPLMIAARFKGKVEIVRLLLEHGADLNAKDERGRTAASRAEDEAVLSLLRYIE</sequence>
<feature type="region of interest" description="Disordered" evidence="2">
    <location>
        <begin position="362"/>
        <end position="394"/>
    </location>
</feature>